<evidence type="ECO:0000313" key="5">
    <source>
        <dbReference type="Proteomes" id="UP000422736"/>
    </source>
</evidence>
<feature type="compositionally biased region" description="Basic residues" evidence="1">
    <location>
        <begin position="278"/>
        <end position="294"/>
    </location>
</feature>
<dbReference type="Pfam" id="PF13883">
    <property type="entry name" value="CREG_beta-barrel"/>
    <property type="match status" value="1"/>
</dbReference>
<feature type="signal peptide" evidence="2">
    <location>
        <begin position="1"/>
        <end position="19"/>
    </location>
</feature>
<proteinExistence type="predicted"/>
<feature type="region of interest" description="Disordered" evidence="1">
    <location>
        <begin position="257"/>
        <end position="319"/>
    </location>
</feature>
<dbReference type="PANTHER" id="PTHR37273">
    <property type="entry name" value="CHROMOSOME 8, WHOLE GENOME SHOTGUN SEQUENCE"/>
    <property type="match status" value="1"/>
</dbReference>
<evidence type="ECO:0000259" key="3">
    <source>
        <dbReference type="Pfam" id="PF13883"/>
    </source>
</evidence>
<sequence>MKLSTLFISLVLALGSVDAHKKHNNGHHKGHRKGGHHHKANLTREFAAEVARTIVNHGDVLHVSTLREDGYPVTMPEYYVSSDYCKGVESTGNPILVLMNVSSTLQHFKDNGKLTMTVEGRKHHAPVMESPRANLFGTLKEVETSDALKACFAKRHPDSASWLPGTDGLVHDAAFYEFDVEKLYYVGGFGNVAYIGDIDGELYHSSQPLKHGKHHHKGGKAKDESEKEVVEKPKESLAEKLKAWVFASAGETDRYVEQHPFSNEVKNDDETKSEKSVVGKKHKKNKNKGCHGKKKSEAAGAADEASSGSGSGPSSSWESAKALLLDVVNKY</sequence>
<feature type="domain" description="CREG-like beta-barrel" evidence="3">
    <location>
        <begin position="43"/>
        <end position="204"/>
    </location>
</feature>
<evidence type="ECO:0000256" key="1">
    <source>
        <dbReference type="SAM" id="MobiDB-lite"/>
    </source>
</evidence>
<organism evidence="4 5">
    <name type="scientific">Kluyveromyces marxianus</name>
    <name type="common">Yeast</name>
    <name type="synonym">Candida kefyr</name>
    <dbReference type="NCBI Taxonomy" id="4911"/>
    <lineage>
        <taxon>Eukaryota</taxon>
        <taxon>Fungi</taxon>
        <taxon>Dikarya</taxon>
        <taxon>Ascomycota</taxon>
        <taxon>Saccharomycotina</taxon>
        <taxon>Saccharomycetes</taxon>
        <taxon>Saccharomycetales</taxon>
        <taxon>Saccharomycetaceae</taxon>
        <taxon>Kluyveromyces</taxon>
    </lineage>
</organism>
<feature type="compositionally biased region" description="Basic and acidic residues" evidence="1">
    <location>
        <begin position="265"/>
        <end position="277"/>
    </location>
</feature>
<gene>
    <name evidence="4" type="ORF">FIM1_2683</name>
</gene>
<feature type="region of interest" description="Disordered" evidence="1">
    <location>
        <begin position="206"/>
        <end position="234"/>
    </location>
</feature>
<accession>A0ABX6F0K5</accession>
<dbReference type="EMBL" id="CP015057">
    <property type="protein sequence ID" value="QGN15983.1"/>
    <property type="molecule type" value="Genomic_DNA"/>
</dbReference>
<name>A0ABX6F0K5_KLUMA</name>
<feature type="compositionally biased region" description="Low complexity" evidence="1">
    <location>
        <begin position="298"/>
        <end position="319"/>
    </location>
</feature>
<evidence type="ECO:0000256" key="2">
    <source>
        <dbReference type="SAM" id="SignalP"/>
    </source>
</evidence>
<protein>
    <submittedName>
        <fullName evidence="4">POU domain</fullName>
    </submittedName>
</protein>
<dbReference type="InterPro" id="IPR055343">
    <property type="entry name" value="CREG_beta-barrel"/>
</dbReference>
<dbReference type="InterPro" id="IPR012349">
    <property type="entry name" value="Split_barrel_FMN-bd"/>
</dbReference>
<feature type="compositionally biased region" description="Basic and acidic residues" evidence="1">
    <location>
        <begin position="220"/>
        <end position="234"/>
    </location>
</feature>
<dbReference type="PANTHER" id="PTHR37273:SF1">
    <property type="entry name" value="ADL397C-AP"/>
    <property type="match status" value="1"/>
</dbReference>
<reference evidence="4 5" key="1">
    <citation type="submission" date="2016-03" db="EMBL/GenBank/DDBJ databases">
        <title>How can Kluyveromyces marxianus grow so fast - potential evolutionary course in Saccharomyces Complex revealed by comparative genomics.</title>
        <authorList>
            <person name="Mo W."/>
            <person name="Lu W."/>
            <person name="Yang X."/>
            <person name="Qi J."/>
            <person name="Lv H."/>
        </authorList>
    </citation>
    <scope>NUCLEOTIDE SEQUENCE [LARGE SCALE GENOMIC DNA]</scope>
    <source>
        <strain evidence="4 5">FIM1</strain>
    </source>
</reference>
<dbReference type="Gene3D" id="2.30.110.10">
    <property type="entry name" value="Electron Transport, Fmn-binding Protein, Chain A"/>
    <property type="match status" value="1"/>
</dbReference>
<dbReference type="SUPFAM" id="SSF50475">
    <property type="entry name" value="FMN-binding split barrel"/>
    <property type="match status" value="1"/>
</dbReference>
<feature type="compositionally biased region" description="Basic residues" evidence="1">
    <location>
        <begin position="210"/>
        <end position="219"/>
    </location>
</feature>
<keyword evidence="5" id="KW-1185">Reference proteome</keyword>
<dbReference type="Proteomes" id="UP000422736">
    <property type="component" value="Chromosome 4"/>
</dbReference>
<evidence type="ECO:0000313" key="4">
    <source>
        <dbReference type="EMBL" id="QGN15983.1"/>
    </source>
</evidence>
<feature type="chain" id="PRO_5045423010" evidence="2">
    <location>
        <begin position="20"/>
        <end position="331"/>
    </location>
</feature>
<keyword evidence="2" id="KW-0732">Signal</keyword>